<dbReference type="PROSITE" id="PS01224">
    <property type="entry name" value="ARGC"/>
    <property type="match status" value="1"/>
</dbReference>
<evidence type="ECO:0000256" key="5">
    <source>
        <dbReference type="HAMAP-Rule" id="MF_01110"/>
    </source>
</evidence>
<dbReference type="PANTHER" id="PTHR32338">
    <property type="entry name" value="N-ACETYL-GAMMA-GLUTAMYL-PHOSPHATE REDUCTASE, CHLOROPLASTIC-RELATED-RELATED"/>
    <property type="match status" value="1"/>
</dbReference>
<sequence length="314" mass="33123">MTTRIFIDGAAGTTGLEIRDRLRGRNEFDLIVLDDAQRKQAEPRKQALVDADVAILCLPDDAAREAVALASGSDTRIIDASSAHRVAEGWTYGFPELTGRDAIASAQYVANPGCYPTGFLALVGPLVKAGLLPLDWPYTVNAVSGYSGGGNALIDRFCDEGDIAYRAYGLGLGHKHLAEMQHVAGLAYPPVFSPSVVHAHRGMVVDVPLPLSAMTGATSAAFLEGELTGFYEESEIVTVRSAADLPNELLLREGAKAWDGIDLFVYDSQDGAQARLVAVLDNLGKGASGAAIQNLNIMCGLPETTGLALSHAEA</sequence>
<dbReference type="RefSeq" id="WP_218315409.1">
    <property type="nucleotide sequence ID" value="NZ_JAGSPB010000001.1"/>
</dbReference>
<comment type="subcellular location">
    <subcellularLocation>
        <location evidence="5">Cytoplasm</location>
    </subcellularLocation>
</comment>
<dbReference type="PANTHER" id="PTHR32338:SF10">
    <property type="entry name" value="N-ACETYL-GAMMA-GLUTAMYL-PHOSPHATE REDUCTASE, CHLOROPLASTIC-RELATED"/>
    <property type="match status" value="1"/>
</dbReference>
<dbReference type="SMART" id="SM00859">
    <property type="entry name" value="Semialdhyde_dh"/>
    <property type="match status" value="1"/>
</dbReference>
<dbReference type="GO" id="GO:0003942">
    <property type="term" value="F:N-acetyl-gamma-glutamyl-phosphate reductase activity"/>
    <property type="evidence" value="ECO:0007669"/>
    <property type="project" value="UniProtKB-EC"/>
</dbReference>
<evidence type="ECO:0000256" key="1">
    <source>
        <dbReference type="ARBA" id="ARBA00022490"/>
    </source>
</evidence>
<reference evidence="8 9" key="1">
    <citation type="submission" date="2021-04" db="EMBL/GenBank/DDBJ databases">
        <authorList>
            <person name="Pira H."/>
            <person name="Risdian C."/>
            <person name="Wink J."/>
        </authorList>
    </citation>
    <scope>NUCLEOTIDE SEQUENCE [LARGE SCALE GENOMIC DNA]</scope>
    <source>
        <strain evidence="8 9">WH131</strain>
    </source>
</reference>
<evidence type="ECO:0000259" key="7">
    <source>
        <dbReference type="SMART" id="SM00859"/>
    </source>
</evidence>
<keyword evidence="4 5" id="KW-0560">Oxidoreductase</keyword>
<dbReference type="InterPro" id="IPR058924">
    <property type="entry name" value="AGPR_dimerisation_dom"/>
</dbReference>
<dbReference type="HAMAP" id="MF_01110">
    <property type="entry name" value="ArgC_type2"/>
    <property type="match status" value="1"/>
</dbReference>
<evidence type="ECO:0000313" key="9">
    <source>
        <dbReference type="Proteomes" id="UP000699975"/>
    </source>
</evidence>
<keyword evidence="3 5" id="KW-0521">NADP</keyword>
<evidence type="ECO:0000256" key="4">
    <source>
        <dbReference type="ARBA" id="ARBA00023002"/>
    </source>
</evidence>
<dbReference type="InterPro" id="IPR000534">
    <property type="entry name" value="Semialdehyde_DH_NAD-bd"/>
</dbReference>
<comment type="similarity">
    <text evidence="5">Belongs to the NAGSA dehydrogenase family. Type 2 subfamily.</text>
</comment>
<organism evidence="8 9">
    <name type="scientific">Erythrobacter ani</name>
    <dbReference type="NCBI Taxonomy" id="2827235"/>
    <lineage>
        <taxon>Bacteria</taxon>
        <taxon>Pseudomonadati</taxon>
        <taxon>Pseudomonadota</taxon>
        <taxon>Alphaproteobacteria</taxon>
        <taxon>Sphingomonadales</taxon>
        <taxon>Erythrobacteraceae</taxon>
        <taxon>Erythrobacter/Porphyrobacter group</taxon>
        <taxon>Erythrobacter</taxon>
    </lineage>
</organism>
<evidence type="ECO:0000313" key="8">
    <source>
        <dbReference type="EMBL" id="MBV7264881.1"/>
    </source>
</evidence>
<comment type="pathway">
    <text evidence="5">Amino-acid biosynthesis; L-arginine biosynthesis; N(2)-acetyl-L-ornithine from L-glutamate: step 3/4.</text>
</comment>
<evidence type="ECO:0000256" key="2">
    <source>
        <dbReference type="ARBA" id="ARBA00022605"/>
    </source>
</evidence>
<dbReference type="InterPro" id="IPR050085">
    <property type="entry name" value="AGPR"/>
</dbReference>
<gene>
    <name evidence="5 8" type="primary">argC</name>
    <name evidence="8" type="ORF">KCG45_01665</name>
</gene>
<keyword evidence="2 5" id="KW-0028">Amino-acid biosynthesis</keyword>
<dbReference type="NCBIfam" id="TIGR01851">
    <property type="entry name" value="argC_other"/>
    <property type="match status" value="1"/>
</dbReference>
<keyword evidence="1 5" id="KW-0963">Cytoplasm</keyword>
<comment type="catalytic activity">
    <reaction evidence="5">
        <text>N-acetyl-L-glutamate 5-semialdehyde + phosphate + NADP(+) = N-acetyl-L-glutamyl 5-phosphate + NADPH + H(+)</text>
        <dbReference type="Rhea" id="RHEA:21588"/>
        <dbReference type="ChEBI" id="CHEBI:15378"/>
        <dbReference type="ChEBI" id="CHEBI:29123"/>
        <dbReference type="ChEBI" id="CHEBI:43474"/>
        <dbReference type="ChEBI" id="CHEBI:57783"/>
        <dbReference type="ChEBI" id="CHEBI:57936"/>
        <dbReference type="ChEBI" id="CHEBI:58349"/>
        <dbReference type="EC" id="1.2.1.38"/>
    </reaction>
</comment>
<keyword evidence="5" id="KW-0055">Arginine biosynthesis</keyword>
<comment type="function">
    <text evidence="5">Catalyzes the NADPH-dependent reduction of N-acetyl-5-glutamyl phosphate to yield N-acetyl-L-glutamate 5-semialdehyde.</text>
</comment>
<dbReference type="EC" id="1.2.1.38" evidence="5"/>
<protein>
    <recommendedName>
        <fullName evidence="5">N-acetyl-gamma-glutamyl-phosphate reductase</fullName>
        <shortName evidence="5">AGPR</shortName>
        <ecNumber evidence="5">1.2.1.38</ecNumber>
    </recommendedName>
    <alternativeName>
        <fullName evidence="5">N-acetyl-glutamate semialdehyde dehydrogenase</fullName>
        <shortName evidence="5">NAGSA dehydrogenase</shortName>
    </alternativeName>
</protein>
<comment type="caution">
    <text evidence="8">The sequence shown here is derived from an EMBL/GenBank/DDBJ whole genome shotgun (WGS) entry which is preliminary data.</text>
</comment>
<dbReference type="Pfam" id="PF22698">
    <property type="entry name" value="Semialdhyde_dhC_1"/>
    <property type="match status" value="1"/>
</dbReference>
<dbReference type="InterPro" id="IPR023013">
    <property type="entry name" value="AGPR_AS"/>
</dbReference>
<dbReference type="Pfam" id="PF01118">
    <property type="entry name" value="Semialdhyde_dh"/>
    <property type="match status" value="1"/>
</dbReference>
<accession>A0ABS6SIP3</accession>
<name>A0ABS6SIP3_9SPHN</name>
<dbReference type="EMBL" id="JAGSPB010000001">
    <property type="protein sequence ID" value="MBV7264881.1"/>
    <property type="molecule type" value="Genomic_DNA"/>
</dbReference>
<evidence type="ECO:0000256" key="6">
    <source>
        <dbReference type="PROSITE-ProRule" id="PRU10010"/>
    </source>
</evidence>
<dbReference type="InterPro" id="IPR010136">
    <property type="entry name" value="AGPR_type-2"/>
</dbReference>
<dbReference type="Proteomes" id="UP000699975">
    <property type="component" value="Unassembled WGS sequence"/>
</dbReference>
<evidence type="ECO:0000256" key="3">
    <source>
        <dbReference type="ARBA" id="ARBA00022857"/>
    </source>
</evidence>
<proteinExistence type="inferred from homology"/>
<keyword evidence="9" id="KW-1185">Reference proteome</keyword>
<dbReference type="CDD" id="cd23935">
    <property type="entry name" value="AGPR_2_C"/>
    <property type="match status" value="1"/>
</dbReference>
<feature type="domain" description="Semialdehyde dehydrogenase NAD-binding" evidence="7">
    <location>
        <begin position="4"/>
        <end position="105"/>
    </location>
</feature>
<feature type="active site" evidence="5 6">
    <location>
        <position position="114"/>
    </location>
</feature>